<feature type="domain" description="HTH araC/xylS-type" evidence="4">
    <location>
        <begin position="192"/>
        <end position="302"/>
    </location>
</feature>
<evidence type="ECO:0000256" key="3">
    <source>
        <dbReference type="ARBA" id="ARBA00023163"/>
    </source>
</evidence>
<dbReference type="RefSeq" id="WP_254155470.1">
    <property type="nucleotide sequence ID" value="NZ_JAHESD010000058.1"/>
</dbReference>
<name>A0ABS5VVQ6_9BACT</name>
<dbReference type="Pfam" id="PF12833">
    <property type="entry name" value="HTH_18"/>
    <property type="match status" value="1"/>
</dbReference>
<dbReference type="PANTHER" id="PTHR43280">
    <property type="entry name" value="ARAC-FAMILY TRANSCRIPTIONAL REGULATOR"/>
    <property type="match status" value="1"/>
</dbReference>
<gene>
    <name evidence="5" type="ORF">KK060_19700</name>
</gene>
<evidence type="ECO:0000256" key="1">
    <source>
        <dbReference type="ARBA" id="ARBA00023015"/>
    </source>
</evidence>
<keyword evidence="3" id="KW-0804">Transcription</keyword>
<dbReference type="Proteomes" id="UP000772618">
    <property type="component" value="Unassembled WGS sequence"/>
</dbReference>
<dbReference type="PROSITE" id="PS01124">
    <property type="entry name" value="HTH_ARAC_FAMILY_2"/>
    <property type="match status" value="1"/>
</dbReference>
<dbReference type="PANTHER" id="PTHR43280:SF32">
    <property type="entry name" value="TRANSCRIPTIONAL REGULATORY PROTEIN"/>
    <property type="match status" value="1"/>
</dbReference>
<protein>
    <submittedName>
        <fullName evidence="5">AraC family transcriptional regulator</fullName>
    </submittedName>
</protein>
<sequence>MSHLFTLQEFYKVYFPNDLAKQCIILPQVGHFNVFKRGQFCKHLTQIHRSDFYKISLIIGTGILHLEDRKIEVNGRALVFYNPSVPHLWENVSPQQDGFFCLFNREFIKSSAVENVFRSSPLFNVNMNPVYHLTKEQADDLMFIYNKMLMEVEANYTRKYEVIHNYLQLIIHEYNKNQPLYLTSEKYVNASSRIASLFIELLERQFPVDSTERSLKLKTPHDFAERLSVHVNHLNRAVKEITGRSTSEIIAARIAAEAETLLLNTDNTVAEIAYSLGFEHPSNFNIFFKKQTETTPKTIRAGAVRAQSIAS</sequence>
<dbReference type="InterPro" id="IPR018060">
    <property type="entry name" value="HTH_AraC"/>
</dbReference>
<dbReference type="SUPFAM" id="SSF46689">
    <property type="entry name" value="Homeodomain-like"/>
    <property type="match status" value="1"/>
</dbReference>
<keyword evidence="6" id="KW-1185">Reference proteome</keyword>
<evidence type="ECO:0000256" key="2">
    <source>
        <dbReference type="ARBA" id="ARBA00023125"/>
    </source>
</evidence>
<evidence type="ECO:0000313" key="6">
    <source>
        <dbReference type="Proteomes" id="UP000772618"/>
    </source>
</evidence>
<keyword evidence="1" id="KW-0805">Transcription regulation</keyword>
<organism evidence="5 6">
    <name type="scientific">Chryseosolibacter indicus</name>
    <dbReference type="NCBI Taxonomy" id="2782351"/>
    <lineage>
        <taxon>Bacteria</taxon>
        <taxon>Pseudomonadati</taxon>
        <taxon>Bacteroidota</taxon>
        <taxon>Cytophagia</taxon>
        <taxon>Cytophagales</taxon>
        <taxon>Chryseotaleaceae</taxon>
        <taxon>Chryseosolibacter</taxon>
    </lineage>
</organism>
<keyword evidence="2" id="KW-0238">DNA-binding</keyword>
<dbReference type="InterPro" id="IPR009057">
    <property type="entry name" value="Homeodomain-like_sf"/>
</dbReference>
<reference evidence="5 6" key="1">
    <citation type="submission" date="2021-05" db="EMBL/GenBank/DDBJ databases">
        <title>A Polyphasic approach of four new species of the genus Ohtaekwangia: Ohtaekwangia histidinii sp. nov., Ohtaekwangia cretensis sp. nov., Ohtaekwangia indiensis sp. nov., Ohtaekwangia reichenbachii sp. nov. from diverse environment.</title>
        <authorList>
            <person name="Octaviana S."/>
        </authorList>
    </citation>
    <scope>NUCLEOTIDE SEQUENCE [LARGE SCALE GENOMIC DNA]</scope>
    <source>
        <strain evidence="5 6">PWU20</strain>
    </source>
</reference>
<evidence type="ECO:0000259" key="4">
    <source>
        <dbReference type="PROSITE" id="PS01124"/>
    </source>
</evidence>
<dbReference type="SMART" id="SM00342">
    <property type="entry name" value="HTH_ARAC"/>
    <property type="match status" value="1"/>
</dbReference>
<evidence type="ECO:0000313" key="5">
    <source>
        <dbReference type="EMBL" id="MBT1705525.1"/>
    </source>
</evidence>
<comment type="caution">
    <text evidence="5">The sequence shown here is derived from an EMBL/GenBank/DDBJ whole genome shotgun (WGS) entry which is preliminary data.</text>
</comment>
<accession>A0ABS5VVQ6</accession>
<proteinExistence type="predicted"/>
<dbReference type="EMBL" id="JAHESD010000058">
    <property type="protein sequence ID" value="MBT1705525.1"/>
    <property type="molecule type" value="Genomic_DNA"/>
</dbReference>
<dbReference type="Gene3D" id="1.10.10.60">
    <property type="entry name" value="Homeodomain-like"/>
    <property type="match status" value="1"/>
</dbReference>